<comment type="similarity">
    <text evidence="2">Belongs to the VPS37 family.</text>
</comment>
<dbReference type="InterPro" id="IPR029012">
    <property type="entry name" value="Helix_hairpin_bin_sf"/>
</dbReference>
<keyword evidence="4" id="KW-0967">Endosome</keyword>
<protein>
    <submittedName>
        <fullName evidence="11 12">Uncharacterized protein LOC105846896 isoform X2</fullName>
    </submittedName>
</protein>
<keyword evidence="8" id="KW-0175">Coiled coil</keyword>
<evidence type="ECO:0000313" key="12">
    <source>
        <dbReference type="RefSeq" id="XP_065664141.1"/>
    </source>
</evidence>
<dbReference type="RefSeq" id="XP_065664140.1">
    <property type="nucleotide sequence ID" value="XM_065808068.1"/>
</dbReference>
<dbReference type="PANTHER" id="PTHR13678">
    <property type="entry name" value="VACUOLAR PROTEIN SORTING-ASSOCIATED PROTEIN 37"/>
    <property type="match status" value="1"/>
</dbReference>
<evidence type="ECO:0000259" key="9">
    <source>
        <dbReference type="PROSITE" id="PS51314"/>
    </source>
</evidence>
<dbReference type="Proteomes" id="UP001652625">
    <property type="component" value="Chromosome 10"/>
</dbReference>
<reference evidence="11 12" key="1">
    <citation type="submission" date="2025-05" db="UniProtKB">
        <authorList>
            <consortium name="RefSeq"/>
        </authorList>
    </citation>
    <scope>IDENTIFICATION</scope>
</reference>
<feature type="coiled-coil region" evidence="8">
    <location>
        <begin position="73"/>
        <end position="103"/>
    </location>
</feature>
<feature type="domain" description="VPS37 C-terminal" evidence="9">
    <location>
        <begin position="135"/>
        <end position="225"/>
    </location>
</feature>
<evidence type="ECO:0000256" key="8">
    <source>
        <dbReference type="SAM" id="Coils"/>
    </source>
</evidence>
<evidence type="ECO:0000256" key="4">
    <source>
        <dbReference type="ARBA" id="ARBA00022753"/>
    </source>
</evidence>
<gene>
    <name evidence="11 12" type="primary">LOC105846896</name>
</gene>
<evidence type="ECO:0000256" key="1">
    <source>
        <dbReference type="ARBA" id="ARBA00004633"/>
    </source>
</evidence>
<evidence type="ECO:0000313" key="10">
    <source>
        <dbReference type="Proteomes" id="UP001652625"/>
    </source>
</evidence>
<comment type="function">
    <text evidence="6">Component of the ESCRT-I complex, a regulator of vesicular trafficking process. Required for the sorting of endocytic ubiquitinated cargos into multivesicular bodies. May be involved in cell growth and differentiation.</text>
</comment>
<dbReference type="SUPFAM" id="SSF140111">
    <property type="entry name" value="Endosomal sorting complex assembly domain"/>
    <property type="match status" value="1"/>
</dbReference>
<dbReference type="Pfam" id="PF07200">
    <property type="entry name" value="Mod_r"/>
    <property type="match status" value="1"/>
</dbReference>
<dbReference type="InterPro" id="IPR009851">
    <property type="entry name" value="Mod_r"/>
</dbReference>
<evidence type="ECO:0000256" key="5">
    <source>
        <dbReference type="ARBA" id="ARBA00022927"/>
    </source>
</evidence>
<name>A0ABM4CQJ6_HYDVU</name>
<evidence type="ECO:0000256" key="2">
    <source>
        <dbReference type="ARBA" id="ARBA00007617"/>
    </source>
</evidence>
<dbReference type="GeneID" id="105846896"/>
<dbReference type="InterPro" id="IPR037202">
    <property type="entry name" value="ESCRT_assembly_dom"/>
</dbReference>
<evidence type="ECO:0000256" key="3">
    <source>
        <dbReference type="ARBA" id="ARBA00022448"/>
    </source>
</evidence>
<organism evidence="10 11">
    <name type="scientific">Hydra vulgaris</name>
    <name type="common">Hydra</name>
    <name type="synonym">Hydra attenuata</name>
    <dbReference type="NCBI Taxonomy" id="6087"/>
    <lineage>
        <taxon>Eukaryota</taxon>
        <taxon>Metazoa</taxon>
        <taxon>Cnidaria</taxon>
        <taxon>Hydrozoa</taxon>
        <taxon>Hydroidolina</taxon>
        <taxon>Anthoathecata</taxon>
        <taxon>Aplanulata</taxon>
        <taxon>Hydridae</taxon>
        <taxon>Hydra</taxon>
    </lineage>
</organism>
<accession>A0ABM4CQJ6</accession>
<keyword evidence="10" id="KW-1185">Reference proteome</keyword>
<dbReference type="PROSITE" id="PS51314">
    <property type="entry name" value="VPS37_C"/>
    <property type="match status" value="1"/>
</dbReference>
<keyword evidence="3 7" id="KW-0813">Transport</keyword>
<evidence type="ECO:0000256" key="6">
    <source>
        <dbReference type="ARBA" id="ARBA00025010"/>
    </source>
</evidence>
<dbReference type="Gene3D" id="1.10.287.660">
    <property type="entry name" value="Helix hairpin bin"/>
    <property type="match status" value="1"/>
</dbReference>
<dbReference type="PANTHER" id="PTHR13678:SF27">
    <property type="entry name" value="LD45836P"/>
    <property type="match status" value="1"/>
</dbReference>
<evidence type="ECO:0000256" key="7">
    <source>
        <dbReference type="PROSITE-ProRule" id="PRU00646"/>
    </source>
</evidence>
<keyword evidence="5 7" id="KW-0653">Protein transport</keyword>
<evidence type="ECO:0000313" key="11">
    <source>
        <dbReference type="RefSeq" id="XP_065664140.1"/>
    </source>
</evidence>
<sequence>MALPFQYPGFKEMPMPQPFYPSVSNGNMYLNTYMSEQTSYMTQSSLATEESNNMDEIVKNLMSLMNNYTKEDLQQVLDNEDKVNELIQDAEQTKNLRRKLKNLFELNKDLAVTNISMQPEFEIMKEKVLSLVKEQKELRDKYDFICQKIASKLSLDSTLSILHAATAEKESESEETSSALLNETINVDEFIEQFIPQRKHYHLRKIKAEKLSQVLQKGSNRSFPMPPPRLLVNNGYGGY</sequence>
<dbReference type="RefSeq" id="XP_065664141.1">
    <property type="nucleotide sequence ID" value="XM_065808069.1"/>
</dbReference>
<comment type="subcellular location">
    <subcellularLocation>
        <location evidence="1">Late endosome membrane</location>
        <topology evidence="1">Peripheral membrane protein</topology>
    </subcellularLocation>
</comment>
<proteinExistence type="inferred from homology"/>